<dbReference type="EMBL" id="CAJNNV010025196">
    <property type="protein sequence ID" value="CAE8613056.1"/>
    <property type="molecule type" value="Genomic_DNA"/>
</dbReference>
<keyword evidence="2" id="KW-1185">Reference proteome</keyword>
<evidence type="ECO:0000313" key="1">
    <source>
        <dbReference type="EMBL" id="CAE8613056.1"/>
    </source>
</evidence>
<accession>A0A813FKR4</accession>
<comment type="caution">
    <text evidence="1">The sequence shown here is derived from an EMBL/GenBank/DDBJ whole genome shotgun (WGS) entry which is preliminary data.</text>
</comment>
<dbReference type="OrthoDB" id="443919at2759"/>
<reference evidence="1" key="1">
    <citation type="submission" date="2021-02" db="EMBL/GenBank/DDBJ databases">
        <authorList>
            <person name="Dougan E. K."/>
            <person name="Rhodes N."/>
            <person name="Thang M."/>
            <person name="Chan C."/>
        </authorList>
    </citation>
    <scope>NUCLEOTIDE SEQUENCE</scope>
</reference>
<name>A0A813FKR4_POLGL</name>
<dbReference type="Proteomes" id="UP000654075">
    <property type="component" value="Unassembled WGS sequence"/>
</dbReference>
<sequence length="381" mass="43554">MRRSLARWKVDPQLIVQRRLPWQVRKQQLKNQFWKDGDEEEPQQTKTPGIVVQISQAAKKRQRDPQLWSNLLDQALAVHGELSPQDMAGVLWSMSEARYQHEALTDEFVRSLSYRANVRAMVTAMLAVDRLGLPTDSLRAPFLQQLSGQCQELGFGDLRRVLMALARCWRHCAPVQQELLGELCDAIADKAEDEKCDPRDLVAVPQHLGRLRYVHPELLAASARAVAILVSSRLSVLQLDVLRAQDGFLMLEPLIEVPAARYEIGVLAEKCRLLGAKLLRQARAEEIWRIGSQLLGSEVMDTRVWSVWVGEVMRRREPECGRSRRIAEVRRVMTRQPGFAFVDLKTKGRSEECFRTAPRQRLFSASEQEKENVDRKLSGFS</sequence>
<protein>
    <submittedName>
        <fullName evidence="1">Uncharacterized protein</fullName>
    </submittedName>
</protein>
<dbReference type="AlphaFoldDB" id="A0A813FKR4"/>
<evidence type="ECO:0000313" key="2">
    <source>
        <dbReference type="Proteomes" id="UP000654075"/>
    </source>
</evidence>
<proteinExistence type="predicted"/>
<organism evidence="1 2">
    <name type="scientific">Polarella glacialis</name>
    <name type="common">Dinoflagellate</name>
    <dbReference type="NCBI Taxonomy" id="89957"/>
    <lineage>
        <taxon>Eukaryota</taxon>
        <taxon>Sar</taxon>
        <taxon>Alveolata</taxon>
        <taxon>Dinophyceae</taxon>
        <taxon>Suessiales</taxon>
        <taxon>Suessiaceae</taxon>
        <taxon>Polarella</taxon>
    </lineage>
</organism>
<gene>
    <name evidence="1" type="ORF">PGLA1383_LOCUS30839</name>
</gene>